<dbReference type="RefSeq" id="WP_064309426.1">
    <property type="nucleotide sequence ID" value="NZ_LWCR01000078.1"/>
</dbReference>
<evidence type="ECO:0000313" key="3">
    <source>
        <dbReference type="Proteomes" id="UP000078356"/>
    </source>
</evidence>
<feature type="chain" id="PRO_5008090748" evidence="1">
    <location>
        <begin position="20"/>
        <end position="96"/>
    </location>
</feature>
<comment type="caution">
    <text evidence="2">The sequence shown here is derived from an EMBL/GenBank/DDBJ whole genome shotgun (WGS) entry which is preliminary data.</text>
</comment>
<feature type="signal peptide" evidence="1">
    <location>
        <begin position="1"/>
        <end position="19"/>
    </location>
</feature>
<keyword evidence="1" id="KW-0732">Signal</keyword>
<evidence type="ECO:0000256" key="1">
    <source>
        <dbReference type="SAM" id="SignalP"/>
    </source>
</evidence>
<dbReference type="OrthoDB" id="7063662at2"/>
<sequence length="96" mass="10980">MKRPWLAALLLGIALPSWAETLQIPLGQQGQADTPLPLRGDSRSQVLERFGLPDQEHPPVGRPPIRRWDYRDFSVYFENDRVLDAVREPRRPAPSP</sequence>
<proteinExistence type="predicted"/>
<accession>A0A178L422</accession>
<organism evidence="2 3">
    <name type="scientific">Pseudomonas oryzihabitans</name>
    <dbReference type="NCBI Taxonomy" id="47885"/>
    <lineage>
        <taxon>Bacteria</taxon>
        <taxon>Pseudomonadati</taxon>
        <taxon>Pseudomonadota</taxon>
        <taxon>Gammaproteobacteria</taxon>
        <taxon>Pseudomonadales</taxon>
        <taxon>Pseudomonadaceae</taxon>
        <taxon>Pseudomonas</taxon>
    </lineage>
</organism>
<protein>
    <submittedName>
        <fullName evidence="2">Phosphodiesterase</fullName>
    </submittedName>
</protein>
<evidence type="ECO:0000313" key="2">
    <source>
        <dbReference type="EMBL" id="OAN23572.1"/>
    </source>
</evidence>
<name>A0A178L422_9PSED</name>
<dbReference type="AlphaFoldDB" id="A0A178L422"/>
<dbReference type="EMBL" id="LWCR01000078">
    <property type="protein sequence ID" value="OAN23572.1"/>
    <property type="molecule type" value="Genomic_DNA"/>
</dbReference>
<reference evidence="2 3" key="1">
    <citation type="submission" date="2016-04" db="EMBL/GenBank/DDBJ databases">
        <title>Draft Genome Sequences of Staphylococcus capitis Strain H36, S. capitis Strain H65, S. cohnii Strain H62, S. hominis Strain H69, Mycobacterium iranicum Strain H39, Plantibacter sp. Strain H53, Pseudomonas oryzihabitans Strain H72, and Microbacterium sp. Strain H83, isolated from residential settings.</title>
        <authorList>
            <person name="Lymperopoulou D."/>
            <person name="Adams R.I."/>
            <person name="Lindow S."/>
            <person name="Coil D.A."/>
            <person name="Jospin G."/>
            <person name="Eisen J.A."/>
        </authorList>
    </citation>
    <scope>NUCLEOTIDE SEQUENCE [LARGE SCALE GENOMIC DNA]</scope>
    <source>
        <strain evidence="2 3">H72</strain>
    </source>
</reference>
<dbReference type="Proteomes" id="UP000078356">
    <property type="component" value="Unassembled WGS sequence"/>
</dbReference>
<gene>
    <name evidence="2" type="ORF">A4V15_09445</name>
</gene>